<accession>A0ABT9HLT6</accession>
<name>A0ABT9HLT6_9SPHN</name>
<gene>
    <name evidence="1" type="ORF">Q9K02_02995</name>
</gene>
<dbReference type="Proteomes" id="UP001240639">
    <property type="component" value="Unassembled WGS sequence"/>
</dbReference>
<proteinExistence type="predicted"/>
<dbReference type="EMBL" id="JAVAIM010000001">
    <property type="protein sequence ID" value="MDP4574106.1"/>
    <property type="molecule type" value="Genomic_DNA"/>
</dbReference>
<keyword evidence="2" id="KW-1185">Reference proteome</keyword>
<evidence type="ECO:0000313" key="1">
    <source>
        <dbReference type="EMBL" id="MDP4574106.1"/>
    </source>
</evidence>
<reference evidence="1 2" key="1">
    <citation type="submission" date="2023-08" db="EMBL/GenBank/DDBJ databases">
        <title>genomic of G39.</title>
        <authorList>
            <person name="Wang Y."/>
        </authorList>
    </citation>
    <scope>NUCLEOTIDE SEQUENCE [LARGE SCALE GENOMIC DNA]</scope>
    <source>
        <strain evidence="1 2">G39</strain>
    </source>
</reference>
<comment type="caution">
    <text evidence="1">The sequence shown here is derived from an EMBL/GenBank/DDBJ whole genome shotgun (WGS) entry which is preliminary data.</text>
</comment>
<evidence type="ECO:0000313" key="2">
    <source>
        <dbReference type="Proteomes" id="UP001240639"/>
    </source>
</evidence>
<dbReference type="RefSeq" id="WP_305931553.1">
    <property type="nucleotide sequence ID" value="NZ_JAVAIM010000001.1"/>
</dbReference>
<sequence length="81" mass="9061">MSSTSEAMVEKHGTNIRIDFDDFVPLTIEAVPEGTDEVEWQSLKSEVAHCAEASNFVGLLQHEVTPIASYLEALMNRPDRR</sequence>
<organism evidence="1 2">
    <name type="scientific">Qipengyuania profundimaris</name>
    <dbReference type="NCBI Taxonomy" id="3067652"/>
    <lineage>
        <taxon>Bacteria</taxon>
        <taxon>Pseudomonadati</taxon>
        <taxon>Pseudomonadota</taxon>
        <taxon>Alphaproteobacteria</taxon>
        <taxon>Sphingomonadales</taxon>
        <taxon>Erythrobacteraceae</taxon>
        <taxon>Qipengyuania</taxon>
    </lineage>
</organism>
<protein>
    <submittedName>
        <fullName evidence="1">Uncharacterized protein</fullName>
    </submittedName>
</protein>